<keyword evidence="3" id="KW-0597">Phosphoprotein</keyword>
<dbReference type="EMBL" id="MFKP01000035">
    <property type="protein sequence ID" value="OGG43603.1"/>
    <property type="molecule type" value="Genomic_DNA"/>
</dbReference>
<keyword evidence="6" id="KW-0413">Isomerase</keyword>
<comment type="caution">
    <text evidence="11">The sequence shown here is derived from an EMBL/GenBank/DDBJ whole genome shotgun (WGS) entry which is preliminary data.</text>
</comment>
<dbReference type="SUPFAM" id="SSF53738">
    <property type="entry name" value="Phosphoglucomutase, first 3 domains"/>
    <property type="match status" value="3"/>
</dbReference>
<evidence type="ECO:0000259" key="7">
    <source>
        <dbReference type="Pfam" id="PF00408"/>
    </source>
</evidence>
<feature type="domain" description="Alpha-D-phosphohexomutase alpha/beta/alpha" evidence="9">
    <location>
        <begin position="162"/>
        <end position="261"/>
    </location>
</feature>
<dbReference type="Pfam" id="PF02879">
    <property type="entry name" value="PGM_PMM_II"/>
    <property type="match status" value="1"/>
</dbReference>
<accession>A0A1F6C3G8</accession>
<evidence type="ECO:0000259" key="10">
    <source>
        <dbReference type="Pfam" id="PF02880"/>
    </source>
</evidence>
<evidence type="ECO:0000256" key="2">
    <source>
        <dbReference type="ARBA" id="ARBA00010231"/>
    </source>
</evidence>
<feature type="domain" description="Alpha-D-phosphohexomutase alpha/beta/alpha" evidence="10">
    <location>
        <begin position="266"/>
        <end position="372"/>
    </location>
</feature>
<evidence type="ECO:0000313" key="11">
    <source>
        <dbReference type="EMBL" id="OGG43603.1"/>
    </source>
</evidence>
<dbReference type="Gene3D" id="3.30.310.50">
    <property type="entry name" value="Alpha-D-phosphohexomutase, C-terminal domain"/>
    <property type="match status" value="1"/>
</dbReference>
<dbReference type="InterPro" id="IPR036900">
    <property type="entry name" value="A-D-PHexomutase_C_sf"/>
</dbReference>
<dbReference type="InterPro" id="IPR005843">
    <property type="entry name" value="A-D-PHexomutase_C"/>
</dbReference>
<reference evidence="11 12" key="1">
    <citation type="journal article" date="2016" name="Nat. Commun.">
        <title>Thousands of microbial genomes shed light on interconnected biogeochemical processes in an aquifer system.</title>
        <authorList>
            <person name="Anantharaman K."/>
            <person name="Brown C.T."/>
            <person name="Hug L.A."/>
            <person name="Sharon I."/>
            <person name="Castelle C.J."/>
            <person name="Probst A.J."/>
            <person name="Thomas B.C."/>
            <person name="Singh A."/>
            <person name="Wilkins M.J."/>
            <person name="Karaoz U."/>
            <person name="Brodie E.L."/>
            <person name="Williams K.H."/>
            <person name="Hubbard S.S."/>
            <person name="Banfield J.F."/>
        </authorList>
    </citation>
    <scope>NUCLEOTIDE SEQUENCE [LARGE SCALE GENOMIC DNA]</scope>
</reference>
<dbReference type="SUPFAM" id="SSF55957">
    <property type="entry name" value="Phosphoglucomutase, C-terminal domain"/>
    <property type="match status" value="1"/>
</dbReference>
<feature type="domain" description="Alpha-D-phosphohexomutase alpha/beta/alpha" evidence="8">
    <location>
        <begin position="5"/>
        <end position="137"/>
    </location>
</feature>
<evidence type="ECO:0000313" key="12">
    <source>
        <dbReference type="Proteomes" id="UP000178249"/>
    </source>
</evidence>
<dbReference type="GO" id="GO:0005975">
    <property type="term" value="P:carbohydrate metabolic process"/>
    <property type="evidence" value="ECO:0007669"/>
    <property type="project" value="InterPro"/>
</dbReference>
<dbReference type="Pfam" id="PF02878">
    <property type="entry name" value="PGM_PMM_I"/>
    <property type="match status" value="1"/>
</dbReference>
<keyword evidence="4" id="KW-0479">Metal-binding</keyword>
<gene>
    <name evidence="11" type="primary">manB</name>
    <name evidence="11" type="ORF">A2841_02100</name>
</gene>
<dbReference type="Pfam" id="PF00408">
    <property type="entry name" value="PGM_PMM_IV"/>
    <property type="match status" value="1"/>
</dbReference>
<evidence type="ECO:0000259" key="8">
    <source>
        <dbReference type="Pfam" id="PF02878"/>
    </source>
</evidence>
<comment type="cofactor">
    <cofactor evidence="1">
        <name>Mg(2+)</name>
        <dbReference type="ChEBI" id="CHEBI:18420"/>
    </cofactor>
</comment>
<feature type="domain" description="Alpha-D-phosphohexomutase C-terminal" evidence="7">
    <location>
        <begin position="381"/>
        <end position="452"/>
    </location>
</feature>
<dbReference type="GO" id="GO:0046872">
    <property type="term" value="F:metal ion binding"/>
    <property type="evidence" value="ECO:0007669"/>
    <property type="project" value="UniProtKB-KW"/>
</dbReference>
<proteinExistence type="inferred from homology"/>
<evidence type="ECO:0000256" key="5">
    <source>
        <dbReference type="ARBA" id="ARBA00022842"/>
    </source>
</evidence>
<dbReference type="InterPro" id="IPR005844">
    <property type="entry name" value="A-D-PHexomutase_a/b/a-I"/>
</dbReference>
<evidence type="ECO:0000256" key="3">
    <source>
        <dbReference type="ARBA" id="ARBA00022553"/>
    </source>
</evidence>
<sequence>MINPKIFKAYDIRGVVPTDLNEEIAERVGRAFVTFVLKKQSESGKITKRAVVVSRDARTSSPAFFTALARGINDMGWDVVDVGQSSTDMFYFACGMLQLPGIAVAASHNPKEYNGFKMIHQMPFAVGGGFGMEEIKERVMSDAQPEPNAVKGKIIQQDIRQDFIKKVLSFIDTTKVQPLKVVIDCGNGMAGPYVVELAKVLPIKIVPMYFEPDGTFPNHPADPLEKANRAELEKRVVTEKADLGIAFDGDVDRCFFVDEKGQFVSGDFLTALLAQSFLKKFPKNKVIYDIRSSDATPDTIKKNGGTPLVNRVGHAYIKRRMIEDGAVFAGEVTGHYYFKDFFYADSGLVPAMLILEMLSTSGKSMSELLRPFTDNYFISGEINSRVGDIPLILKKLEEIYKDGQMDKMDGISIRYPDWHFNVRASNTEPLIRLNLEAKTKQMMEQKRDEVLKIIRG</sequence>
<evidence type="ECO:0000256" key="1">
    <source>
        <dbReference type="ARBA" id="ARBA00001946"/>
    </source>
</evidence>
<name>A0A1F6C3G8_9BACT</name>
<protein>
    <submittedName>
        <fullName evidence="11">Phosphomannomutase/phosphoglucomutase</fullName>
    </submittedName>
</protein>
<evidence type="ECO:0000259" key="9">
    <source>
        <dbReference type="Pfam" id="PF02879"/>
    </source>
</evidence>
<dbReference type="Pfam" id="PF02880">
    <property type="entry name" value="PGM_PMM_III"/>
    <property type="match status" value="1"/>
</dbReference>
<dbReference type="AlphaFoldDB" id="A0A1F6C3G8"/>
<dbReference type="PANTHER" id="PTHR43771:SF1">
    <property type="entry name" value="PHOSPHOMANNOMUTASE"/>
    <property type="match status" value="1"/>
</dbReference>
<evidence type="ECO:0000256" key="4">
    <source>
        <dbReference type="ARBA" id="ARBA00022723"/>
    </source>
</evidence>
<evidence type="ECO:0000256" key="6">
    <source>
        <dbReference type="ARBA" id="ARBA00023235"/>
    </source>
</evidence>
<dbReference type="InterPro" id="IPR005846">
    <property type="entry name" value="A-D-PHexomutase_a/b/a-III"/>
</dbReference>
<dbReference type="PRINTS" id="PR00509">
    <property type="entry name" value="PGMPMM"/>
</dbReference>
<keyword evidence="5" id="KW-0460">Magnesium</keyword>
<dbReference type="InterPro" id="IPR005841">
    <property type="entry name" value="Alpha-D-phosphohexomutase_SF"/>
</dbReference>
<comment type="similarity">
    <text evidence="2">Belongs to the phosphohexose mutase family.</text>
</comment>
<organism evidence="11 12">
    <name type="scientific">Candidatus Kaiserbacteria bacterium RIFCSPHIGHO2_01_FULL_48_10</name>
    <dbReference type="NCBI Taxonomy" id="1798476"/>
    <lineage>
        <taxon>Bacteria</taxon>
        <taxon>Candidatus Kaiseribacteriota</taxon>
    </lineage>
</organism>
<dbReference type="Gene3D" id="3.40.120.10">
    <property type="entry name" value="Alpha-D-Glucose-1,6-Bisphosphate, subunit A, domain 3"/>
    <property type="match status" value="3"/>
</dbReference>
<dbReference type="InterPro" id="IPR005845">
    <property type="entry name" value="A-D-PHexomutase_a/b/a-II"/>
</dbReference>
<dbReference type="PANTHER" id="PTHR43771">
    <property type="entry name" value="PHOSPHOMANNOMUTASE"/>
    <property type="match status" value="1"/>
</dbReference>
<dbReference type="GO" id="GO:0016868">
    <property type="term" value="F:intramolecular phosphotransferase activity"/>
    <property type="evidence" value="ECO:0007669"/>
    <property type="project" value="InterPro"/>
</dbReference>
<dbReference type="InterPro" id="IPR016055">
    <property type="entry name" value="A-D-PHexomutase_a/b/a-I/II/III"/>
</dbReference>
<dbReference type="Proteomes" id="UP000178249">
    <property type="component" value="Unassembled WGS sequence"/>
</dbReference>
<dbReference type="CDD" id="cd03089">
    <property type="entry name" value="PMM_PGM"/>
    <property type="match status" value="1"/>
</dbReference>